<reference evidence="3" key="3">
    <citation type="submission" date="2015-04" db="UniProtKB">
        <authorList>
            <consortium name="EnsemblPlants"/>
        </authorList>
    </citation>
    <scope>IDENTIFICATION</scope>
    <source>
        <strain evidence="3">cv. Jemalong A17</strain>
    </source>
</reference>
<name>G8A2D3_MEDTR</name>
<keyword evidence="4" id="KW-1185">Reference proteome</keyword>
<proteinExistence type="predicted"/>
<organism evidence="2 4">
    <name type="scientific">Medicago truncatula</name>
    <name type="common">Barrel medic</name>
    <name type="synonym">Medicago tribuloides</name>
    <dbReference type="NCBI Taxonomy" id="3880"/>
    <lineage>
        <taxon>Eukaryota</taxon>
        <taxon>Viridiplantae</taxon>
        <taxon>Streptophyta</taxon>
        <taxon>Embryophyta</taxon>
        <taxon>Tracheophyta</taxon>
        <taxon>Spermatophyta</taxon>
        <taxon>Magnoliopsida</taxon>
        <taxon>eudicotyledons</taxon>
        <taxon>Gunneridae</taxon>
        <taxon>Pentapetalae</taxon>
        <taxon>rosids</taxon>
        <taxon>fabids</taxon>
        <taxon>Fabales</taxon>
        <taxon>Fabaceae</taxon>
        <taxon>Papilionoideae</taxon>
        <taxon>50 kb inversion clade</taxon>
        <taxon>NPAAA clade</taxon>
        <taxon>Hologalegina</taxon>
        <taxon>IRL clade</taxon>
        <taxon>Trifolieae</taxon>
        <taxon>Medicago</taxon>
    </lineage>
</organism>
<dbReference type="Proteomes" id="UP000002051">
    <property type="component" value="Chromosome 2"/>
</dbReference>
<evidence type="ECO:0000313" key="4">
    <source>
        <dbReference type="Proteomes" id="UP000002051"/>
    </source>
</evidence>
<sequence length="84" mass="9662">MYSCTIFTLPEQLDRSFLVLLDPGQNRTRPSSMVIRSTTTQVLSLSRRWRTTAVKEGSPTSDIEEEDEKVTGKRERVSEKTKKK</sequence>
<protein>
    <submittedName>
        <fullName evidence="2 3">Uncharacterized protein</fullName>
    </submittedName>
</protein>
<reference evidence="2 4" key="2">
    <citation type="journal article" date="2014" name="BMC Genomics">
        <title>An improved genome release (version Mt4.0) for the model legume Medicago truncatula.</title>
        <authorList>
            <person name="Tang H."/>
            <person name="Krishnakumar V."/>
            <person name="Bidwell S."/>
            <person name="Rosen B."/>
            <person name="Chan A."/>
            <person name="Zhou S."/>
            <person name="Gentzbittel L."/>
            <person name="Childs K.L."/>
            <person name="Yandell M."/>
            <person name="Gundlach H."/>
            <person name="Mayer K.F."/>
            <person name="Schwartz D.C."/>
            <person name="Town C.D."/>
        </authorList>
    </citation>
    <scope>GENOME REANNOTATION</scope>
    <source>
        <strain evidence="2">A17</strain>
        <strain evidence="3 4">cv. Jemalong A17</strain>
    </source>
</reference>
<accession>G8A2D3</accession>
<reference evidence="2 4" key="1">
    <citation type="journal article" date="2011" name="Nature">
        <title>The Medicago genome provides insight into the evolution of rhizobial symbioses.</title>
        <authorList>
            <person name="Young N.D."/>
            <person name="Debelle F."/>
            <person name="Oldroyd G.E."/>
            <person name="Geurts R."/>
            <person name="Cannon S.B."/>
            <person name="Udvardi M.K."/>
            <person name="Benedito V.A."/>
            <person name="Mayer K.F."/>
            <person name="Gouzy J."/>
            <person name="Schoof H."/>
            <person name="Van de Peer Y."/>
            <person name="Proost S."/>
            <person name="Cook D.R."/>
            <person name="Meyers B.C."/>
            <person name="Spannagl M."/>
            <person name="Cheung F."/>
            <person name="De Mita S."/>
            <person name="Krishnakumar V."/>
            <person name="Gundlach H."/>
            <person name="Zhou S."/>
            <person name="Mudge J."/>
            <person name="Bharti A.K."/>
            <person name="Murray J.D."/>
            <person name="Naoumkina M.A."/>
            <person name="Rosen B."/>
            <person name="Silverstein K.A."/>
            <person name="Tang H."/>
            <person name="Rombauts S."/>
            <person name="Zhao P.X."/>
            <person name="Zhou P."/>
            <person name="Barbe V."/>
            <person name="Bardou P."/>
            <person name="Bechner M."/>
            <person name="Bellec A."/>
            <person name="Berger A."/>
            <person name="Berges H."/>
            <person name="Bidwell S."/>
            <person name="Bisseling T."/>
            <person name="Choisne N."/>
            <person name="Couloux A."/>
            <person name="Denny R."/>
            <person name="Deshpande S."/>
            <person name="Dai X."/>
            <person name="Doyle J.J."/>
            <person name="Dudez A.M."/>
            <person name="Farmer A.D."/>
            <person name="Fouteau S."/>
            <person name="Franken C."/>
            <person name="Gibelin C."/>
            <person name="Gish J."/>
            <person name="Goldstein S."/>
            <person name="Gonzalez A.J."/>
            <person name="Green P.J."/>
            <person name="Hallab A."/>
            <person name="Hartog M."/>
            <person name="Hua A."/>
            <person name="Humphray S.J."/>
            <person name="Jeong D.H."/>
            <person name="Jing Y."/>
            <person name="Jocker A."/>
            <person name="Kenton S.M."/>
            <person name="Kim D.J."/>
            <person name="Klee K."/>
            <person name="Lai H."/>
            <person name="Lang C."/>
            <person name="Lin S."/>
            <person name="Macmil S.L."/>
            <person name="Magdelenat G."/>
            <person name="Matthews L."/>
            <person name="McCorrison J."/>
            <person name="Monaghan E.L."/>
            <person name="Mun J.H."/>
            <person name="Najar F.Z."/>
            <person name="Nicholson C."/>
            <person name="Noirot C."/>
            <person name="O'Bleness M."/>
            <person name="Paule C.R."/>
            <person name="Poulain J."/>
            <person name="Prion F."/>
            <person name="Qin B."/>
            <person name="Qu C."/>
            <person name="Retzel E.F."/>
            <person name="Riddle C."/>
            <person name="Sallet E."/>
            <person name="Samain S."/>
            <person name="Samson N."/>
            <person name="Sanders I."/>
            <person name="Saurat O."/>
            <person name="Scarpelli C."/>
            <person name="Schiex T."/>
            <person name="Segurens B."/>
            <person name="Severin A.J."/>
            <person name="Sherrier D.J."/>
            <person name="Shi R."/>
            <person name="Sims S."/>
            <person name="Singer S.R."/>
            <person name="Sinharoy S."/>
            <person name="Sterck L."/>
            <person name="Viollet A."/>
            <person name="Wang B.B."/>
            <person name="Wang K."/>
            <person name="Wang M."/>
            <person name="Wang X."/>
            <person name="Warfsmann J."/>
            <person name="Weissenbach J."/>
            <person name="White D.D."/>
            <person name="White J.D."/>
            <person name="Wiley G.B."/>
            <person name="Wincker P."/>
            <person name="Xing Y."/>
            <person name="Yang L."/>
            <person name="Yao Z."/>
            <person name="Ying F."/>
            <person name="Zhai J."/>
            <person name="Zhou L."/>
            <person name="Zuber A."/>
            <person name="Denarie J."/>
            <person name="Dixon R.A."/>
            <person name="May G.D."/>
            <person name="Schwartz D.C."/>
            <person name="Rogers J."/>
            <person name="Quetier F."/>
            <person name="Town C.D."/>
            <person name="Roe B.A."/>
        </authorList>
    </citation>
    <scope>NUCLEOTIDE SEQUENCE [LARGE SCALE GENOMIC DNA]</scope>
    <source>
        <strain evidence="2">A17</strain>
        <strain evidence="3 4">cv. Jemalong A17</strain>
    </source>
</reference>
<evidence type="ECO:0000313" key="3">
    <source>
        <dbReference type="EnsemblPlants" id="KEH37642"/>
    </source>
</evidence>
<gene>
    <name evidence="2" type="ordered locus">MTR_2g043860</name>
</gene>
<dbReference type="EMBL" id="CM001218">
    <property type="protein sequence ID" value="KEH37642.1"/>
    <property type="molecule type" value="Genomic_DNA"/>
</dbReference>
<dbReference type="HOGENOM" id="CLU_2530860_0_0_1"/>
<dbReference type="EnsemblPlants" id="KEH37642">
    <property type="protein sequence ID" value="KEH37642"/>
    <property type="gene ID" value="MTR_2g043860"/>
</dbReference>
<feature type="region of interest" description="Disordered" evidence="1">
    <location>
        <begin position="50"/>
        <end position="84"/>
    </location>
</feature>
<dbReference type="PaxDb" id="3880-AES85621"/>
<evidence type="ECO:0000313" key="2">
    <source>
        <dbReference type="EMBL" id="KEH37642.1"/>
    </source>
</evidence>
<dbReference type="AlphaFoldDB" id="G8A2D3"/>
<evidence type="ECO:0000256" key="1">
    <source>
        <dbReference type="SAM" id="MobiDB-lite"/>
    </source>
</evidence>
<feature type="compositionally biased region" description="Basic and acidic residues" evidence="1">
    <location>
        <begin position="69"/>
        <end position="84"/>
    </location>
</feature>